<sequence>MKLIVTVVYSAAIASCFPNPMPPSTKTAAAPIYNAPTFLRARAPDPRQELYQRAVEAQTAARQPRLEPNHYYYFIACGRGDNTWAEFKDGIDLRIPRPQPKEGRPPLPETPSELRAKKDEAAWKNGQKRVKEKTGCDHVGFVVGEVAKPGVFTQKLLFKAQLYYVVPVSSPSRTERGLSVARWQN</sequence>
<dbReference type="GeneID" id="85449004"/>
<organism evidence="1 2">
    <name type="scientific">Colletotrichum navitas</name>
    <dbReference type="NCBI Taxonomy" id="681940"/>
    <lineage>
        <taxon>Eukaryota</taxon>
        <taxon>Fungi</taxon>
        <taxon>Dikarya</taxon>
        <taxon>Ascomycota</taxon>
        <taxon>Pezizomycotina</taxon>
        <taxon>Sordariomycetes</taxon>
        <taxon>Hypocreomycetidae</taxon>
        <taxon>Glomerellales</taxon>
        <taxon>Glomerellaceae</taxon>
        <taxon>Colletotrichum</taxon>
        <taxon>Colletotrichum graminicola species complex</taxon>
    </lineage>
</organism>
<proteinExistence type="predicted"/>
<dbReference type="EMBL" id="JAHLJV010000559">
    <property type="protein sequence ID" value="KAK1558123.1"/>
    <property type="molecule type" value="Genomic_DNA"/>
</dbReference>
<gene>
    <name evidence="1" type="ORF">LY79DRAFT_692336</name>
</gene>
<dbReference type="Proteomes" id="UP001230504">
    <property type="component" value="Unassembled WGS sequence"/>
</dbReference>
<comment type="caution">
    <text evidence="1">The sequence shown here is derived from an EMBL/GenBank/DDBJ whole genome shotgun (WGS) entry which is preliminary data.</text>
</comment>
<dbReference type="RefSeq" id="XP_060406593.1">
    <property type="nucleotide sequence ID" value="XM_060564764.1"/>
</dbReference>
<dbReference type="AlphaFoldDB" id="A0AAD8UX89"/>
<evidence type="ECO:0000313" key="1">
    <source>
        <dbReference type="EMBL" id="KAK1558123.1"/>
    </source>
</evidence>
<accession>A0AAD8UX89</accession>
<protein>
    <submittedName>
        <fullName evidence="1">Uncharacterized protein</fullName>
    </submittedName>
</protein>
<dbReference type="PROSITE" id="PS51257">
    <property type="entry name" value="PROKAR_LIPOPROTEIN"/>
    <property type="match status" value="1"/>
</dbReference>
<reference evidence="1" key="1">
    <citation type="submission" date="2021-06" db="EMBL/GenBank/DDBJ databases">
        <title>Comparative genomics, transcriptomics and evolutionary studies reveal genomic signatures of adaptation to plant cell wall in hemibiotrophic fungi.</title>
        <authorList>
            <consortium name="DOE Joint Genome Institute"/>
            <person name="Baroncelli R."/>
            <person name="Diaz J.F."/>
            <person name="Benocci T."/>
            <person name="Peng M."/>
            <person name="Battaglia E."/>
            <person name="Haridas S."/>
            <person name="Andreopoulos W."/>
            <person name="Labutti K."/>
            <person name="Pangilinan J."/>
            <person name="Floch G.L."/>
            <person name="Makela M.R."/>
            <person name="Henrissat B."/>
            <person name="Grigoriev I.V."/>
            <person name="Crouch J.A."/>
            <person name="De Vries R.P."/>
            <person name="Sukno S.A."/>
            <person name="Thon M.R."/>
        </authorList>
    </citation>
    <scope>NUCLEOTIDE SEQUENCE</scope>
    <source>
        <strain evidence="1">CBS 125086</strain>
    </source>
</reference>
<evidence type="ECO:0000313" key="2">
    <source>
        <dbReference type="Proteomes" id="UP001230504"/>
    </source>
</evidence>
<keyword evidence="2" id="KW-1185">Reference proteome</keyword>
<name>A0AAD8UX89_9PEZI</name>